<organism evidence="2 3">
    <name type="scientific">Corythaeola cristata</name>
    <name type="common">Great blue turaco</name>
    <dbReference type="NCBI Taxonomy" id="103954"/>
    <lineage>
        <taxon>Eukaryota</taxon>
        <taxon>Metazoa</taxon>
        <taxon>Chordata</taxon>
        <taxon>Craniata</taxon>
        <taxon>Vertebrata</taxon>
        <taxon>Euteleostomi</taxon>
        <taxon>Archelosauria</taxon>
        <taxon>Archosauria</taxon>
        <taxon>Dinosauria</taxon>
        <taxon>Saurischia</taxon>
        <taxon>Theropoda</taxon>
        <taxon>Coelurosauria</taxon>
        <taxon>Aves</taxon>
        <taxon>Neognathae</taxon>
        <taxon>Neoaves</taxon>
        <taxon>Otidimorphae</taxon>
        <taxon>Musophagiformes</taxon>
        <taxon>Musophagidae</taxon>
        <taxon>Corythaeola</taxon>
    </lineage>
</organism>
<dbReference type="AlphaFoldDB" id="A0A851M193"/>
<accession>A0A851M193</accession>
<evidence type="ECO:0000313" key="2">
    <source>
        <dbReference type="EMBL" id="NXC23406.1"/>
    </source>
</evidence>
<keyword evidence="3" id="KW-1185">Reference proteome</keyword>
<dbReference type="Proteomes" id="UP000621168">
    <property type="component" value="Unassembled WGS sequence"/>
</dbReference>
<name>A0A851M193_CORCR</name>
<dbReference type="EMBL" id="WBMX01035508">
    <property type="protein sequence ID" value="NXC23406.1"/>
    <property type="molecule type" value="Genomic_DNA"/>
</dbReference>
<feature type="compositionally biased region" description="Polar residues" evidence="1">
    <location>
        <begin position="74"/>
        <end position="87"/>
    </location>
</feature>
<dbReference type="OrthoDB" id="6581954at2759"/>
<evidence type="ECO:0000256" key="1">
    <source>
        <dbReference type="SAM" id="MobiDB-lite"/>
    </source>
</evidence>
<sequence length="87" mass="9458">IYAIYQVCRSEGDTLLERLKNATKASKDWGPALAEHRSGRYAPPFSPSTESHLEAQPLQPEKDRSEVAAASPVHGSNGSAHSQDSRL</sequence>
<reference evidence="2" key="1">
    <citation type="submission" date="2019-09" db="EMBL/GenBank/DDBJ databases">
        <title>Bird 10,000 Genomes (B10K) Project - Family phase.</title>
        <authorList>
            <person name="Zhang G."/>
        </authorList>
    </citation>
    <scope>NUCLEOTIDE SEQUENCE</scope>
    <source>
        <strain evidence="2">B10K-CU-031-40</strain>
    </source>
</reference>
<gene>
    <name evidence="2" type="primary">Slc6a9</name>
    <name evidence="2" type="ORF">CORCRI_R12971</name>
</gene>
<feature type="non-terminal residue" evidence="2">
    <location>
        <position position="1"/>
    </location>
</feature>
<evidence type="ECO:0000313" key="3">
    <source>
        <dbReference type="Proteomes" id="UP000621168"/>
    </source>
</evidence>
<protein>
    <submittedName>
        <fullName evidence="2">SC6A9 protein</fullName>
    </submittedName>
</protein>
<comment type="caution">
    <text evidence="2">The sequence shown here is derived from an EMBL/GenBank/DDBJ whole genome shotgun (WGS) entry which is preliminary data.</text>
</comment>
<feature type="region of interest" description="Disordered" evidence="1">
    <location>
        <begin position="25"/>
        <end position="87"/>
    </location>
</feature>
<feature type="non-terminal residue" evidence="2">
    <location>
        <position position="87"/>
    </location>
</feature>
<proteinExistence type="predicted"/>